<evidence type="ECO:0000313" key="5">
    <source>
        <dbReference type="EMBL" id="OXM47430.1"/>
    </source>
</evidence>
<organism evidence="5 6">
    <name type="scientific">Amycolatopsis alba DSM 44262</name>
    <dbReference type="NCBI Taxonomy" id="1125972"/>
    <lineage>
        <taxon>Bacteria</taxon>
        <taxon>Bacillati</taxon>
        <taxon>Actinomycetota</taxon>
        <taxon>Actinomycetes</taxon>
        <taxon>Pseudonocardiales</taxon>
        <taxon>Pseudonocardiaceae</taxon>
        <taxon>Amycolatopsis</taxon>
    </lineage>
</organism>
<dbReference type="PROSITE" id="PS00893">
    <property type="entry name" value="NUDIX_BOX"/>
    <property type="match status" value="1"/>
</dbReference>
<dbReference type="CDD" id="cd18876">
    <property type="entry name" value="NUDIX_Hydrolase"/>
    <property type="match status" value="1"/>
</dbReference>
<dbReference type="Gene3D" id="3.90.79.10">
    <property type="entry name" value="Nucleoside Triphosphate Pyrophosphohydrolase"/>
    <property type="match status" value="1"/>
</dbReference>
<evidence type="ECO:0000256" key="3">
    <source>
        <dbReference type="ARBA" id="ARBA00022842"/>
    </source>
</evidence>
<dbReference type="AlphaFoldDB" id="A0A229RL95"/>
<evidence type="ECO:0000313" key="6">
    <source>
        <dbReference type="Proteomes" id="UP000215563"/>
    </source>
</evidence>
<comment type="cofactor">
    <cofactor evidence="1">
        <name>Mg(2+)</name>
        <dbReference type="ChEBI" id="CHEBI:18420"/>
    </cofactor>
</comment>
<protein>
    <submittedName>
        <fullName evidence="5">NUDIX domain-containing protein</fullName>
    </submittedName>
</protein>
<accession>A0A229RL95</accession>
<keyword evidence="6" id="KW-1185">Reference proteome</keyword>
<reference evidence="5 6" key="1">
    <citation type="submission" date="2017-07" db="EMBL/GenBank/DDBJ databases">
        <title>Amycolatopsis alba DSM 44262 Genome sequencing and assembly.</title>
        <authorList>
            <person name="Kaur N."/>
            <person name="Mayilraj S."/>
        </authorList>
    </citation>
    <scope>NUCLEOTIDE SEQUENCE [LARGE SCALE GENOMIC DNA]</scope>
    <source>
        <strain evidence="5 6">DSM 44262</strain>
    </source>
</reference>
<proteinExistence type="predicted"/>
<gene>
    <name evidence="5" type="ORF">CFP75_24005</name>
</gene>
<dbReference type="InterPro" id="IPR020084">
    <property type="entry name" value="NUDIX_hydrolase_CS"/>
</dbReference>
<evidence type="ECO:0000256" key="1">
    <source>
        <dbReference type="ARBA" id="ARBA00001946"/>
    </source>
</evidence>
<dbReference type="Proteomes" id="UP000215563">
    <property type="component" value="Unassembled WGS sequence"/>
</dbReference>
<comment type="caution">
    <text evidence="5">The sequence shown here is derived from an EMBL/GenBank/DDBJ whole genome shotgun (WGS) entry which is preliminary data.</text>
</comment>
<feature type="domain" description="Nudix hydrolase" evidence="4">
    <location>
        <begin position="14"/>
        <end position="143"/>
    </location>
</feature>
<keyword evidence="2" id="KW-0378">Hydrolase</keyword>
<dbReference type="RefSeq" id="WP_020634300.1">
    <property type="nucleotide sequence ID" value="NZ_KB913032.1"/>
</dbReference>
<dbReference type="PROSITE" id="PS51462">
    <property type="entry name" value="NUDIX"/>
    <property type="match status" value="1"/>
</dbReference>
<dbReference type="GO" id="GO:0016787">
    <property type="term" value="F:hydrolase activity"/>
    <property type="evidence" value="ECO:0007669"/>
    <property type="project" value="UniProtKB-KW"/>
</dbReference>
<evidence type="ECO:0000256" key="2">
    <source>
        <dbReference type="ARBA" id="ARBA00022801"/>
    </source>
</evidence>
<evidence type="ECO:0000259" key="4">
    <source>
        <dbReference type="PROSITE" id="PS51462"/>
    </source>
</evidence>
<dbReference type="OrthoDB" id="4247482at2"/>
<dbReference type="EMBL" id="NMQU01000075">
    <property type="protein sequence ID" value="OXM47430.1"/>
    <property type="molecule type" value="Genomic_DNA"/>
</dbReference>
<name>A0A229RL95_AMYAL</name>
<dbReference type="InterPro" id="IPR000086">
    <property type="entry name" value="NUDIX_hydrolase_dom"/>
</dbReference>
<sequence>MDLLPFGEYAASLNRKRTAAGVLLRDDRSRVLLVETTYKPEWEIPGGAVEAEEAPWATAARELHEELGITRALGALLVIDHIPTQGVMPEGLAFVFDGGLITEREVRGIQSTDPEISSVGLYSLAEADRLVKAPLHGRIGAALHAVNSGETVFRESGRPPGFLSETVTLGP</sequence>
<dbReference type="InterPro" id="IPR015797">
    <property type="entry name" value="NUDIX_hydrolase-like_dom_sf"/>
</dbReference>
<dbReference type="Pfam" id="PF00293">
    <property type="entry name" value="NUDIX"/>
    <property type="match status" value="1"/>
</dbReference>
<dbReference type="PANTHER" id="PTHR43046:SF12">
    <property type="entry name" value="GDP-MANNOSE MANNOSYL HYDROLASE"/>
    <property type="match status" value="1"/>
</dbReference>
<keyword evidence="3" id="KW-0460">Magnesium</keyword>
<dbReference type="SUPFAM" id="SSF55811">
    <property type="entry name" value="Nudix"/>
    <property type="match status" value="1"/>
</dbReference>
<dbReference type="PANTHER" id="PTHR43046">
    <property type="entry name" value="GDP-MANNOSE MANNOSYL HYDROLASE"/>
    <property type="match status" value="1"/>
</dbReference>